<dbReference type="eggNOG" id="COG0791">
    <property type="taxonomic scope" value="Bacteria"/>
</dbReference>
<dbReference type="InterPro" id="IPR038765">
    <property type="entry name" value="Papain-like_cys_pep_sf"/>
</dbReference>
<dbReference type="PROSITE" id="PS51935">
    <property type="entry name" value="NLPC_P60"/>
    <property type="match status" value="1"/>
</dbReference>
<dbReference type="PANTHER" id="PTHR47053:SF1">
    <property type="entry name" value="MUREIN DD-ENDOPEPTIDASE MEPH-RELATED"/>
    <property type="match status" value="1"/>
</dbReference>
<keyword evidence="2" id="KW-0645">Protease</keyword>
<dbReference type="AlphaFoldDB" id="F5YJI3"/>
<organism evidence="7 8">
    <name type="scientific">Treponema primitia (strain ATCC BAA-887 / DSM 12427 / ZAS-2)</name>
    <dbReference type="NCBI Taxonomy" id="545694"/>
    <lineage>
        <taxon>Bacteria</taxon>
        <taxon>Pseudomonadati</taxon>
        <taxon>Spirochaetota</taxon>
        <taxon>Spirochaetia</taxon>
        <taxon>Spirochaetales</taxon>
        <taxon>Treponemataceae</taxon>
        <taxon>Treponema</taxon>
    </lineage>
</organism>
<dbReference type="InterPro" id="IPR051202">
    <property type="entry name" value="Peptidase_C40"/>
</dbReference>
<evidence type="ECO:0000256" key="2">
    <source>
        <dbReference type="ARBA" id="ARBA00022670"/>
    </source>
</evidence>
<dbReference type="Gene3D" id="3.90.1720.10">
    <property type="entry name" value="endopeptidase domain like (from Nostoc punctiforme)"/>
    <property type="match status" value="1"/>
</dbReference>
<evidence type="ECO:0000256" key="4">
    <source>
        <dbReference type="ARBA" id="ARBA00022807"/>
    </source>
</evidence>
<feature type="transmembrane region" description="Helical" evidence="5">
    <location>
        <begin position="12"/>
        <end position="30"/>
    </location>
</feature>
<dbReference type="InterPro" id="IPR000064">
    <property type="entry name" value="NLP_P60_dom"/>
</dbReference>
<dbReference type="SUPFAM" id="SSF54001">
    <property type="entry name" value="Cysteine proteinases"/>
    <property type="match status" value="1"/>
</dbReference>
<sequence>MIHAETSRFFSWGWFFCGVFLIFPLFRLFAEIPLAAVSDADARARLIEAAQKYRGVPYRYGGMSRQGLDCSGLVFLSFRDSLKVEVPRRSEDLYHWTERVEKADIQPGDLVFFKRDGHIFHVGIYIGEGWFFHSASDGPKTGVMYSHLNEGFWSRSYAGAGRALP</sequence>
<dbReference type="Proteomes" id="UP000009223">
    <property type="component" value="Chromosome"/>
</dbReference>
<gene>
    <name evidence="7" type="ordered locus">TREPR_3434</name>
</gene>
<evidence type="ECO:0000256" key="3">
    <source>
        <dbReference type="ARBA" id="ARBA00022801"/>
    </source>
</evidence>
<keyword evidence="5" id="KW-0812">Transmembrane</keyword>
<dbReference type="RefSeq" id="WP_015706851.1">
    <property type="nucleotide sequence ID" value="NC_015578.1"/>
</dbReference>
<evidence type="ECO:0000313" key="8">
    <source>
        <dbReference type="Proteomes" id="UP000009223"/>
    </source>
</evidence>
<accession>F5YJI3</accession>
<dbReference type="OrthoDB" id="9813368at2"/>
<keyword evidence="5" id="KW-0472">Membrane</keyword>
<keyword evidence="8" id="KW-1185">Reference proteome</keyword>
<feature type="domain" description="NlpC/P60" evidence="6">
    <location>
        <begin position="40"/>
        <end position="164"/>
    </location>
</feature>
<dbReference type="GO" id="GO:0008234">
    <property type="term" value="F:cysteine-type peptidase activity"/>
    <property type="evidence" value="ECO:0007669"/>
    <property type="project" value="UniProtKB-KW"/>
</dbReference>
<keyword evidence="5" id="KW-1133">Transmembrane helix</keyword>
<evidence type="ECO:0000256" key="5">
    <source>
        <dbReference type="SAM" id="Phobius"/>
    </source>
</evidence>
<evidence type="ECO:0000256" key="1">
    <source>
        <dbReference type="ARBA" id="ARBA00007074"/>
    </source>
</evidence>
<dbReference type="PANTHER" id="PTHR47053">
    <property type="entry name" value="MUREIN DD-ENDOPEPTIDASE MEPH-RELATED"/>
    <property type="match status" value="1"/>
</dbReference>
<proteinExistence type="inferred from homology"/>
<dbReference type="KEGG" id="tpi:TREPR_3434"/>
<keyword evidence="3" id="KW-0378">Hydrolase</keyword>
<dbReference type="EMBL" id="CP001843">
    <property type="protein sequence ID" value="AEF85257.1"/>
    <property type="molecule type" value="Genomic_DNA"/>
</dbReference>
<dbReference type="GO" id="GO:0006508">
    <property type="term" value="P:proteolysis"/>
    <property type="evidence" value="ECO:0007669"/>
    <property type="project" value="UniProtKB-KW"/>
</dbReference>
<dbReference type="HOGENOM" id="CLU_016043_8_3_12"/>
<comment type="similarity">
    <text evidence="1">Belongs to the peptidase C40 family.</text>
</comment>
<dbReference type="MEROPS" id="C40.006"/>
<name>F5YJI3_TREPZ</name>
<dbReference type="Pfam" id="PF00877">
    <property type="entry name" value="NLPC_P60"/>
    <property type="match status" value="1"/>
</dbReference>
<protein>
    <submittedName>
        <fullName evidence="7">NlpC (ORF-17)</fullName>
    </submittedName>
</protein>
<evidence type="ECO:0000313" key="7">
    <source>
        <dbReference type="EMBL" id="AEF85257.1"/>
    </source>
</evidence>
<evidence type="ECO:0000259" key="6">
    <source>
        <dbReference type="PROSITE" id="PS51935"/>
    </source>
</evidence>
<keyword evidence="4" id="KW-0788">Thiol protease</keyword>
<reference evidence="7 8" key="2">
    <citation type="journal article" date="2011" name="ISME J.">
        <title>RNA-seq reveals cooperative metabolic interactions between two termite-gut spirochete species in co-culture.</title>
        <authorList>
            <person name="Rosenthal A.Z."/>
            <person name="Matson E.G."/>
            <person name="Eldar A."/>
            <person name="Leadbetter J.R."/>
        </authorList>
    </citation>
    <scope>NUCLEOTIDE SEQUENCE [LARGE SCALE GENOMIC DNA]</scope>
    <source>
        <strain evidence="8">ATCC BAA-887 / DSM 12427 / ZAS-2</strain>
    </source>
</reference>
<reference evidence="8" key="1">
    <citation type="submission" date="2009-12" db="EMBL/GenBank/DDBJ databases">
        <title>Complete sequence of Treponema primitia strain ZAS-2.</title>
        <authorList>
            <person name="Tetu S.G."/>
            <person name="Matson E."/>
            <person name="Ren Q."/>
            <person name="Seshadri R."/>
            <person name="Elbourne L."/>
            <person name="Hassan K.A."/>
            <person name="Durkin A."/>
            <person name="Radune D."/>
            <person name="Mohamoud Y."/>
            <person name="Shay R."/>
            <person name="Jin S."/>
            <person name="Zhang X."/>
            <person name="Lucey K."/>
            <person name="Ballor N.R."/>
            <person name="Ottesen E."/>
            <person name="Rosenthal R."/>
            <person name="Allen A."/>
            <person name="Leadbetter J.R."/>
            <person name="Paulsen I.T."/>
        </authorList>
    </citation>
    <scope>NUCLEOTIDE SEQUENCE [LARGE SCALE GENOMIC DNA]</scope>
    <source>
        <strain evidence="8">ATCC BAA-887 / DSM 12427 / ZAS-2</strain>
    </source>
</reference>